<dbReference type="InterPro" id="IPR045551">
    <property type="entry name" value="bpX3"/>
</dbReference>
<dbReference type="InterPro" id="IPR011990">
    <property type="entry name" value="TPR-like_helical_dom_sf"/>
</dbReference>
<organism evidence="3 4">
    <name type="scientific">Niastella koreensis</name>
    <dbReference type="NCBI Taxonomy" id="354356"/>
    <lineage>
        <taxon>Bacteria</taxon>
        <taxon>Pseudomonadati</taxon>
        <taxon>Bacteroidota</taxon>
        <taxon>Chitinophagia</taxon>
        <taxon>Chitinophagales</taxon>
        <taxon>Chitinophagaceae</taxon>
        <taxon>Niastella</taxon>
    </lineage>
</organism>
<protein>
    <recommendedName>
        <fullName evidence="2">MoxR-vWA-beta-propeller ternary system domain-containing protein</fullName>
    </recommendedName>
</protein>
<proteinExistence type="predicted"/>
<dbReference type="RefSeq" id="WP_014222036.1">
    <property type="nucleotide sequence ID" value="NZ_LWBO01000012.1"/>
</dbReference>
<dbReference type="Proteomes" id="UP000192277">
    <property type="component" value="Unassembled WGS sequence"/>
</dbReference>
<gene>
    <name evidence="3" type="ORF">A4D02_08910</name>
</gene>
<keyword evidence="1" id="KW-0175">Coiled coil</keyword>
<dbReference type="Pfam" id="PF19919">
    <property type="entry name" value="bpX3"/>
    <property type="match status" value="1"/>
</dbReference>
<accession>A0ABX3NXQ5</accession>
<reference evidence="3 4" key="1">
    <citation type="submission" date="2016-04" db="EMBL/GenBank/DDBJ databases">
        <authorList>
            <person name="Chen L."/>
            <person name="Zhuang W."/>
            <person name="Wang G."/>
        </authorList>
    </citation>
    <scope>NUCLEOTIDE SEQUENCE [LARGE SCALE GENOMIC DNA]</scope>
    <source>
        <strain evidence="4">GR20</strain>
    </source>
</reference>
<keyword evidence="4" id="KW-1185">Reference proteome</keyword>
<dbReference type="Gene3D" id="1.25.40.10">
    <property type="entry name" value="Tetratricopeptide repeat domain"/>
    <property type="match status" value="1"/>
</dbReference>
<evidence type="ECO:0000313" key="4">
    <source>
        <dbReference type="Proteomes" id="UP000192277"/>
    </source>
</evidence>
<comment type="caution">
    <text evidence="3">The sequence shown here is derived from an EMBL/GenBank/DDBJ whole genome shotgun (WGS) entry which is preliminary data.</text>
</comment>
<dbReference type="SUPFAM" id="SSF48452">
    <property type="entry name" value="TPR-like"/>
    <property type="match status" value="1"/>
</dbReference>
<evidence type="ECO:0000256" key="1">
    <source>
        <dbReference type="SAM" id="Coils"/>
    </source>
</evidence>
<evidence type="ECO:0000259" key="2">
    <source>
        <dbReference type="Pfam" id="PF19919"/>
    </source>
</evidence>
<evidence type="ECO:0000313" key="3">
    <source>
        <dbReference type="EMBL" id="OQP48811.1"/>
    </source>
</evidence>
<name>A0ABX3NXQ5_9BACT</name>
<dbReference type="EMBL" id="LWBO01000012">
    <property type="protein sequence ID" value="OQP48811.1"/>
    <property type="molecule type" value="Genomic_DNA"/>
</dbReference>
<feature type="domain" description="MoxR-vWA-beta-propeller ternary system" evidence="2">
    <location>
        <begin position="2"/>
        <end position="173"/>
    </location>
</feature>
<feature type="coiled-coil region" evidence="1">
    <location>
        <begin position="249"/>
        <end position="276"/>
    </location>
</feature>
<sequence>MQLTLKYNEHATQALSAAFIRGNDPGVWLQEINAWQVPLDKLVCFVVAENNNPVNAAGLFVIFGREKMPALLQVMHPYTVLGGKLYLPVNAELSPAISESELQSLLIWDYQVFHPTIGFIGFERSDRINLADLLEYTEPRNVYWGYAQAGLQPWIPLNQIGVQRLTAEEVFESFKEHIGNKPLTDIPKSNKSEVPGWLNNPFASGLFKGVFTVLSGLNSLLPQGLLGSSGSGENGRDEGKSPGLFRKFINWMEEKIEDLEKQRDSELKRLSDMFDKNIEEALQYAIPLNSPYLSRGTGRQSGSLTKRSTQFNLGRLGGGHAVDGWNVDNYYSELRAKYLKAAQKAIEEKDFKKAAYIYAQLLGDYNSAAATLRQGRYYREAAVLYKEHLKNLSMAASCYEEGGLLTDAIELYTELGQHEKAGDLYRDMGQEEPALNCYEKCVVAAAANKDYLEESRLVIDKIGNKPRAKKVLLSGWNDVKQPEACLVKYFELAADDNKEEIHSVVKAFYANNKVVNKEMAFLNVIDKVNQKYKTTELENTCQGIAYEIVSEQVSAGNPASLHVLRNFVTGDQLLTPDCYRFLHTIKDAPKQKPAPRQFKLMNDVHWKKTITWNNQLLVWGVKPSGMVLARMNWDGYIEYFSWYEKLSLDTPIVALADPGHANRILLYGFDEPLTEKCLPKNKHFQDELIVSCPDFLGSKAVGICMHQGEIVVLNRGIDLSKIFLIRYSLKGEELEDVPCTYTGEGYGPPRDLVREMIWCDGNYYLICRNLLLRISELGTIDVLYQADAPIHKMVVNQQHDGSLTVGLGVNNKVLFVIQDQGETHTITIDIEVVEVEVLFDSRFVVAGKKNVLVYDGSVFSKIWEHEVENEIIAVFPGTNRDQLGVLESNGKITLHDIRE</sequence>